<keyword evidence="3" id="KW-1185">Reference proteome</keyword>
<evidence type="ECO:0000313" key="2">
    <source>
        <dbReference type="EMBL" id="MDN3609222.1"/>
    </source>
</evidence>
<dbReference type="InterPro" id="IPR021307">
    <property type="entry name" value="DUF2884"/>
</dbReference>
<gene>
    <name evidence="2" type="ORF">QWZ16_05720</name>
</gene>
<proteinExistence type="predicted"/>
<keyword evidence="1" id="KW-0732">Signal</keyword>
<accession>A0ABT8BQX0</accession>
<reference evidence="3" key="1">
    <citation type="journal article" date="2019" name="Int. J. Syst. Evol. Microbiol.">
        <title>The Global Catalogue of Microorganisms (GCM) 10K type strain sequencing project: providing services to taxonomists for standard genome sequencing and annotation.</title>
        <authorList>
            <consortium name="The Broad Institute Genomics Platform"/>
            <consortium name="The Broad Institute Genome Sequencing Center for Infectious Disease"/>
            <person name="Wu L."/>
            <person name="Ma J."/>
        </authorList>
    </citation>
    <scope>NUCLEOTIDE SEQUENCE [LARGE SCALE GENOMIC DNA]</scope>
    <source>
        <strain evidence="3">CECT 7398</strain>
    </source>
</reference>
<organism evidence="2 3">
    <name type="scientific">Vibrio ostreicida</name>
    <dbReference type="NCBI Taxonomy" id="526588"/>
    <lineage>
        <taxon>Bacteria</taxon>
        <taxon>Pseudomonadati</taxon>
        <taxon>Pseudomonadota</taxon>
        <taxon>Gammaproteobacteria</taxon>
        <taxon>Vibrionales</taxon>
        <taxon>Vibrionaceae</taxon>
        <taxon>Vibrio</taxon>
    </lineage>
</organism>
<comment type="caution">
    <text evidence="2">The sequence shown here is derived from an EMBL/GenBank/DDBJ whole genome shotgun (WGS) entry which is preliminary data.</text>
</comment>
<protein>
    <submittedName>
        <fullName evidence="2">YggN family protein</fullName>
    </submittedName>
</protein>
<sequence>MKKILFIIPLLIVSQAFASQCDIDLKNHIRLNGEMLEIQKSDGAIALVDADNKLMIQGETILLNADQQQAMVDYHNSLNDYLPRAKQIAQDGLHLINDIIDEVALSFDAPGAFDNVKASIEQFYAGIEERYYQNGDLVLPAGSFASFEQKWAQDFSQAKAALSNELIGSAFNVMSEKMKAQGSLNLTDMADTLSSVKERIERKLTEHSAQVEKQSDELCESLDAMADQEQQLHRKIPELKNYPIFSI</sequence>
<dbReference type="EMBL" id="JAUFQC010000001">
    <property type="protein sequence ID" value="MDN3609222.1"/>
    <property type="molecule type" value="Genomic_DNA"/>
</dbReference>
<name>A0ABT8BQX0_9VIBR</name>
<dbReference type="Proteomes" id="UP001238540">
    <property type="component" value="Unassembled WGS sequence"/>
</dbReference>
<feature type="signal peptide" evidence="1">
    <location>
        <begin position="1"/>
        <end position="18"/>
    </location>
</feature>
<evidence type="ECO:0000256" key="1">
    <source>
        <dbReference type="SAM" id="SignalP"/>
    </source>
</evidence>
<evidence type="ECO:0000313" key="3">
    <source>
        <dbReference type="Proteomes" id="UP001238540"/>
    </source>
</evidence>
<dbReference type="Pfam" id="PF11101">
    <property type="entry name" value="DUF2884"/>
    <property type="match status" value="1"/>
</dbReference>
<dbReference type="RefSeq" id="WP_170882338.1">
    <property type="nucleotide sequence ID" value="NZ_JABEYA020000002.1"/>
</dbReference>
<feature type="chain" id="PRO_5046351921" evidence="1">
    <location>
        <begin position="19"/>
        <end position="247"/>
    </location>
</feature>